<dbReference type="Proteomes" id="UP001341840">
    <property type="component" value="Unassembled WGS sequence"/>
</dbReference>
<dbReference type="SUPFAM" id="SSF51735">
    <property type="entry name" value="NAD(P)-binding Rossmann-fold domains"/>
    <property type="match status" value="1"/>
</dbReference>
<evidence type="ECO:0000313" key="5">
    <source>
        <dbReference type="Proteomes" id="UP001341840"/>
    </source>
</evidence>
<dbReference type="InterPro" id="IPR036291">
    <property type="entry name" value="NAD(P)-bd_dom_sf"/>
</dbReference>
<dbReference type="InterPro" id="IPR050425">
    <property type="entry name" value="NAD(P)_dehydrat-like"/>
</dbReference>
<reference evidence="4 5" key="1">
    <citation type="journal article" date="2023" name="Plants (Basel)">
        <title>Bridging the Gap: Combining Genomics and Transcriptomics Approaches to Understand Stylosanthes scabra, an Orphan Legume from the Brazilian Caatinga.</title>
        <authorList>
            <person name="Ferreira-Neto J.R.C."/>
            <person name="da Silva M.D."/>
            <person name="Binneck E."/>
            <person name="de Melo N.F."/>
            <person name="da Silva R.H."/>
            <person name="de Melo A.L.T.M."/>
            <person name="Pandolfi V."/>
            <person name="Bustamante F.O."/>
            <person name="Brasileiro-Vidal A.C."/>
            <person name="Benko-Iseppon A.M."/>
        </authorList>
    </citation>
    <scope>NUCLEOTIDE SEQUENCE [LARGE SCALE GENOMIC DNA]</scope>
    <source>
        <tissue evidence="4">Leaves</tissue>
    </source>
</reference>
<dbReference type="PANTHER" id="PTHR10366">
    <property type="entry name" value="NAD DEPENDENT EPIMERASE/DEHYDRATASE"/>
    <property type="match status" value="1"/>
</dbReference>
<proteinExistence type="predicted"/>
<keyword evidence="5" id="KW-1185">Reference proteome</keyword>
<comment type="caution">
    <text evidence="4">The sequence shown here is derived from an EMBL/GenBank/DDBJ whole genome shotgun (WGS) entry which is preliminary data.</text>
</comment>
<sequence>MERRERRSKVCVTGATGYIGSYLVKKLLQKGYTVHATLRDINNESKEGILKNIPDSQGKLFLFEADVYNPADFDAAIQGCDFVFHVATPMNHEPGSSQYKDTVEAALAGSRSIFTSCIRSGTVRRLIYTASVVAASPLKEDGTAFKDFMDETCWTPLHDSLSYLYHDDYHKNYAYSKTLTEKELLSYNNNENNGDGLEVVTIPCGLVGGDTIQTYPSGSIAVLLSLITGNSEAYKSLKFLESLLGKIPLVHIEDACEAHIFCMENTSMKGRFLCASSYVSIAEIADYYIQHYPEFNVKKENVEGKKKEDVKWGSTQLCEKGFVYKYDTNMILDDTINCARRIGHL</sequence>
<name>A0ABU6W6D3_9FABA</name>
<gene>
    <name evidence="4" type="ORF">PIB30_007653</name>
</gene>
<dbReference type="CDD" id="cd08958">
    <property type="entry name" value="FR_SDR_e"/>
    <property type="match status" value="1"/>
</dbReference>
<dbReference type="Pfam" id="PF01370">
    <property type="entry name" value="Epimerase"/>
    <property type="match status" value="1"/>
</dbReference>
<keyword evidence="2" id="KW-0560">Oxidoreductase</keyword>
<dbReference type="PANTHER" id="PTHR10366:SF696">
    <property type="entry name" value="OS07G0601900 PROTEIN"/>
    <property type="match status" value="1"/>
</dbReference>
<evidence type="ECO:0000256" key="2">
    <source>
        <dbReference type="ARBA" id="ARBA00023002"/>
    </source>
</evidence>
<feature type="domain" description="NAD-dependent epimerase/dehydratase" evidence="3">
    <location>
        <begin position="10"/>
        <end position="265"/>
    </location>
</feature>
<accession>A0ABU6W6D3</accession>
<evidence type="ECO:0000256" key="1">
    <source>
        <dbReference type="ARBA" id="ARBA00022857"/>
    </source>
</evidence>
<keyword evidence="1" id="KW-0521">NADP</keyword>
<evidence type="ECO:0000259" key="3">
    <source>
        <dbReference type="Pfam" id="PF01370"/>
    </source>
</evidence>
<dbReference type="Gene3D" id="3.40.50.720">
    <property type="entry name" value="NAD(P)-binding Rossmann-like Domain"/>
    <property type="match status" value="1"/>
</dbReference>
<organism evidence="4 5">
    <name type="scientific">Stylosanthes scabra</name>
    <dbReference type="NCBI Taxonomy" id="79078"/>
    <lineage>
        <taxon>Eukaryota</taxon>
        <taxon>Viridiplantae</taxon>
        <taxon>Streptophyta</taxon>
        <taxon>Embryophyta</taxon>
        <taxon>Tracheophyta</taxon>
        <taxon>Spermatophyta</taxon>
        <taxon>Magnoliopsida</taxon>
        <taxon>eudicotyledons</taxon>
        <taxon>Gunneridae</taxon>
        <taxon>Pentapetalae</taxon>
        <taxon>rosids</taxon>
        <taxon>fabids</taxon>
        <taxon>Fabales</taxon>
        <taxon>Fabaceae</taxon>
        <taxon>Papilionoideae</taxon>
        <taxon>50 kb inversion clade</taxon>
        <taxon>dalbergioids sensu lato</taxon>
        <taxon>Dalbergieae</taxon>
        <taxon>Pterocarpus clade</taxon>
        <taxon>Stylosanthes</taxon>
    </lineage>
</organism>
<dbReference type="InterPro" id="IPR001509">
    <property type="entry name" value="Epimerase_deHydtase"/>
</dbReference>
<protein>
    <recommendedName>
        <fullName evidence="3">NAD-dependent epimerase/dehydratase domain-containing protein</fullName>
    </recommendedName>
</protein>
<dbReference type="EMBL" id="JASCZI010181259">
    <property type="protein sequence ID" value="MED6180140.1"/>
    <property type="molecule type" value="Genomic_DNA"/>
</dbReference>
<evidence type="ECO:0000313" key="4">
    <source>
        <dbReference type="EMBL" id="MED6180140.1"/>
    </source>
</evidence>